<dbReference type="GO" id="GO:0005886">
    <property type="term" value="C:plasma membrane"/>
    <property type="evidence" value="ECO:0007669"/>
    <property type="project" value="UniProtKB-SubCell"/>
</dbReference>
<comment type="subcellular location">
    <subcellularLocation>
        <location evidence="1">Cell inner membrane</location>
    </subcellularLocation>
</comment>
<reference evidence="12" key="1">
    <citation type="submission" date="2014-09" db="EMBL/GenBank/DDBJ databases">
        <authorList>
            <person name="Hjerde E."/>
        </authorList>
    </citation>
    <scope>NUCLEOTIDE SEQUENCE [LARGE SCALE GENOMIC DNA]</scope>
    <source>
        <strain evidence="12">06/09/139</strain>
    </source>
</reference>
<keyword evidence="5" id="KW-1003">Cell membrane</keyword>
<dbReference type="PATRIC" id="fig|80852.17.peg.2636"/>
<evidence type="ECO:0000313" key="12">
    <source>
        <dbReference type="Proteomes" id="UP000032427"/>
    </source>
</evidence>
<keyword evidence="4" id="KW-0813">Transport</keyword>
<dbReference type="Proteomes" id="UP000032427">
    <property type="component" value="Chromosome 1"/>
</dbReference>
<keyword evidence="8" id="KW-0653">Protein transport</keyword>
<accession>A0A090ITG8</accession>
<dbReference type="OrthoDB" id="6118198at2"/>
<dbReference type="GeneID" id="28542146"/>
<name>A0A090ITG8_9GAMM</name>
<dbReference type="KEGG" id="awd:AWOD_I_2547"/>
<evidence type="ECO:0000256" key="5">
    <source>
        <dbReference type="ARBA" id="ARBA00022475"/>
    </source>
</evidence>
<evidence type="ECO:0000256" key="6">
    <source>
        <dbReference type="ARBA" id="ARBA00022519"/>
    </source>
</evidence>
<sequence>MKFKLLIATVFSTFFTLSALLHVPIQWIVDQAPKVRQLKLTGLSGTPWKGQVDSLSWQRINYGQVQWQIDPLAILKGHAVFSVRFGRGSELDLRGKGTIGYSVSMGAYAENMVISFPIANVMKRLPMAIPVSLQGQAEISVEYFQQGQPWCKQATGEVVWSGGEIISPLGNINPDTVIADVACIDNKVTVKSRQSSKDVASQFDVVLNPNRSYQVNGWFKPETHFSPSLRSQLKWLGKPDAKGQYKVTYSGRL</sequence>
<dbReference type="InterPro" id="IPR022792">
    <property type="entry name" value="T2SS_protein-GspN"/>
</dbReference>
<organism evidence="11 12">
    <name type="scientific">Aliivibrio wodanis</name>
    <dbReference type="NCBI Taxonomy" id="80852"/>
    <lineage>
        <taxon>Bacteria</taxon>
        <taxon>Pseudomonadati</taxon>
        <taxon>Pseudomonadota</taxon>
        <taxon>Gammaproteobacteria</taxon>
        <taxon>Vibrionales</taxon>
        <taxon>Vibrionaceae</taxon>
        <taxon>Aliivibrio</taxon>
    </lineage>
</organism>
<dbReference type="GO" id="GO:0015627">
    <property type="term" value="C:type II protein secretion system complex"/>
    <property type="evidence" value="ECO:0007669"/>
    <property type="project" value="InterPro"/>
</dbReference>
<dbReference type="HOGENOM" id="CLU_092754_1_0_6"/>
<evidence type="ECO:0000256" key="10">
    <source>
        <dbReference type="ARBA" id="ARBA00030772"/>
    </source>
</evidence>
<evidence type="ECO:0000256" key="1">
    <source>
        <dbReference type="ARBA" id="ARBA00004533"/>
    </source>
</evidence>
<evidence type="ECO:0000256" key="8">
    <source>
        <dbReference type="ARBA" id="ARBA00022927"/>
    </source>
</evidence>
<dbReference type="AlphaFoldDB" id="A0A090ITG8"/>
<dbReference type="Pfam" id="PF01203">
    <property type="entry name" value="T2SSN"/>
    <property type="match status" value="1"/>
</dbReference>
<dbReference type="EMBL" id="LN554846">
    <property type="protein sequence ID" value="CED72598.1"/>
    <property type="molecule type" value="Genomic_DNA"/>
</dbReference>
<evidence type="ECO:0000256" key="7">
    <source>
        <dbReference type="ARBA" id="ARBA00022692"/>
    </source>
</evidence>
<comment type="similarity">
    <text evidence="2">Belongs to the GSP N family.</text>
</comment>
<evidence type="ECO:0000256" key="2">
    <source>
        <dbReference type="ARBA" id="ARBA00007208"/>
    </source>
</evidence>
<proteinExistence type="inferred from homology"/>
<evidence type="ECO:0000256" key="3">
    <source>
        <dbReference type="ARBA" id="ARBA00021563"/>
    </source>
</evidence>
<dbReference type="GO" id="GO:0015628">
    <property type="term" value="P:protein secretion by the type II secretion system"/>
    <property type="evidence" value="ECO:0007669"/>
    <property type="project" value="InterPro"/>
</dbReference>
<gene>
    <name evidence="11" type="primary">exeN</name>
    <name evidence="11" type="ORF">AWOD_I_2547</name>
</gene>
<keyword evidence="6" id="KW-0997">Cell inner membrane</keyword>
<keyword evidence="12" id="KW-1185">Reference proteome</keyword>
<evidence type="ECO:0000256" key="4">
    <source>
        <dbReference type="ARBA" id="ARBA00022448"/>
    </source>
</evidence>
<evidence type="ECO:0000313" key="11">
    <source>
        <dbReference type="EMBL" id="CED72598.1"/>
    </source>
</evidence>
<keyword evidence="7" id="KW-0812">Transmembrane</keyword>
<evidence type="ECO:0000256" key="9">
    <source>
        <dbReference type="ARBA" id="ARBA00023136"/>
    </source>
</evidence>
<dbReference type="STRING" id="80852.AWOD_I_2547"/>
<keyword evidence="9" id="KW-0472">Membrane</keyword>
<protein>
    <recommendedName>
        <fullName evidence="3">Type II secretion system protein N</fullName>
    </recommendedName>
    <alternativeName>
        <fullName evidence="10">General secretion pathway protein N</fullName>
    </alternativeName>
</protein>